<dbReference type="EMBL" id="CP001700">
    <property type="protein sequence ID" value="ACU73981.1"/>
    <property type="molecule type" value="Genomic_DNA"/>
</dbReference>
<evidence type="ECO:0000313" key="3">
    <source>
        <dbReference type="Proteomes" id="UP000000851"/>
    </source>
</evidence>
<keyword evidence="3" id="KW-1185">Reference proteome</keyword>
<accession>C7Q533</accession>
<keyword evidence="1" id="KW-0472">Membrane</keyword>
<feature type="transmembrane region" description="Helical" evidence="1">
    <location>
        <begin position="174"/>
        <end position="190"/>
    </location>
</feature>
<feature type="transmembrane region" description="Helical" evidence="1">
    <location>
        <begin position="79"/>
        <end position="97"/>
    </location>
</feature>
<feature type="transmembrane region" description="Helical" evidence="1">
    <location>
        <begin position="109"/>
        <end position="132"/>
    </location>
</feature>
<evidence type="ECO:0000256" key="1">
    <source>
        <dbReference type="SAM" id="Phobius"/>
    </source>
</evidence>
<reference evidence="2 3" key="1">
    <citation type="journal article" date="2009" name="Stand. Genomic Sci.">
        <title>Complete genome sequence of Catenulispora acidiphila type strain (ID 139908).</title>
        <authorList>
            <person name="Copeland A."/>
            <person name="Lapidus A."/>
            <person name="Glavina Del Rio T."/>
            <person name="Nolan M."/>
            <person name="Lucas S."/>
            <person name="Chen F."/>
            <person name="Tice H."/>
            <person name="Cheng J.F."/>
            <person name="Bruce D."/>
            <person name="Goodwin L."/>
            <person name="Pitluck S."/>
            <person name="Mikhailova N."/>
            <person name="Pati A."/>
            <person name="Ivanova N."/>
            <person name="Mavromatis K."/>
            <person name="Chen A."/>
            <person name="Palaniappan K."/>
            <person name="Chain P."/>
            <person name="Land M."/>
            <person name="Hauser L."/>
            <person name="Chang Y.J."/>
            <person name="Jeffries C.D."/>
            <person name="Chertkov O."/>
            <person name="Brettin T."/>
            <person name="Detter J.C."/>
            <person name="Han C."/>
            <person name="Ali Z."/>
            <person name="Tindall B.J."/>
            <person name="Goker M."/>
            <person name="Bristow J."/>
            <person name="Eisen J.A."/>
            <person name="Markowitz V."/>
            <person name="Hugenholtz P."/>
            <person name="Kyrpides N.C."/>
            <person name="Klenk H.P."/>
        </authorList>
    </citation>
    <scope>NUCLEOTIDE SEQUENCE [LARGE SCALE GENOMIC DNA]</scope>
    <source>
        <strain evidence="3">DSM 44928 / JCM 14897 / NBRC 102108 / NRRL B-24433 / ID139908</strain>
    </source>
</reference>
<dbReference type="KEGG" id="cai:Caci_5122"/>
<dbReference type="STRING" id="479433.Caci_5122"/>
<dbReference type="InParanoid" id="C7Q533"/>
<proteinExistence type="predicted"/>
<dbReference type="HOGENOM" id="CLU_1060468_0_0_11"/>
<feature type="transmembrane region" description="Helical" evidence="1">
    <location>
        <begin position="144"/>
        <end position="162"/>
    </location>
</feature>
<sequence length="262" mass="28385">MGLDAFFDGLEKLVDRLRERWPRAMFWTVVALWSVAAAIPTAGAALTGAGWFSALIPLAPLVVIGLTYWGGVEWIPTSVWVAALAVWALLPGALASAGPRSGAAKDGTAAFLFCYGQLLVALLTAICVRRGFSLRTPFAQLRLMRLRLVAAAFPLAVSFRLGTSGPSRGRGWDVLAWLLVFTTVMAACAFPSSRTALIAALAIAAGAWAILAHADPHDRWAQVGENGWIWAAGCYQWLRASRQDFWHGGHERVNWQRATSRI</sequence>
<evidence type="ECO:0000313" key="2">
    <source>
        <dbReference type="EMBL" id="ACU73981.1"/>
    </source>
</evidence>
<feature type="transmembrane region" description="Helical" evidence="1">
    <location>
        <begin position="197"/>
        <end position="214"/>
    </location>
</feature>
<name>C7Q533_CATAD</name>
<protein>
    <submittedName>
        <fullName evidence="2">Uncharacterized protein</fullName>
    </submittedName>
</protein>
<dbReference type="RefSeq" id="WP_015793710.1">
    <property type="nucleotide sequence ID" value="NC_013131.1"/>
</dbReference>
<dbReference type="AlphaFoldDB" id="C7Q533"/>
<keyword evidence="1" id="KW-1133">Transmembrane helix</keyword>
<feature type="transmembrane region" description="Helical" evidence="1">
    <location>
        <begin position="51"/>
        <end position="72"/>
    </location>
</feature>
<gene>
    <name evidence="2" type="ordered locus">Caci_5122</name>
</gene>
<feature type="transmembrane region" description="Helical" evidence="1">
    <location>
        <begin position="24"/>
        <end position="45"/>
    </location>
</feature>
<organism evidence="2 3">
    <name type="scientific">Catenulispora acidiphila (strain DSM 44928 / JCM 14897 / NBRC 102108 / NRRL B-24433 / ID139908)</name>
    <dbReference type="NCBI Taxonomy" id="479433"/>
    <lineage>
        <taxon>Bacteria</taxon>
        <taxon>Bacillati</taxon>
        <taxon>Actinomycetota</taxon>
        <taxon>Actinomycetes</taxon>
        <taxon>Catenulisporales</taxon>
        <taxon>Catenulisporaceae</taxon>
        <taxon>Catenulispora</taxon>
    </lineage>
</organism>
<keyword evidence="1" id="KW-0812">Transmembrane</keyword>
<dbReference type="Proteomes" id="UP000000851">
    <property type="component" value="Chromosome"/>
</dbReference>